<dbReference type="InterPro" id="IPR050930">
    <property type="entry name" value="MFS_Vesicular_Transporter"/>
</dbReference>
<feature type="transmembrane region" description="Helical" evidence="6">
    <location>
        <begin position="62"/>
        <end position="81"/>
    </location>
</feature>
<dbReference type="Pfam" id="PF07690">
    <property type="entry name" value="MFS_1"/>
    <property type="match status" value="1"/>
</dbReference>
<dbReference type="GO" id="GO:0022857">
    <property type="term" value="F:transmembrane transporter activity"/>
    <property type="evidence" value="ECO:0007669"/>
    <property type="project" value="InterPro"/>
</dbReference>
<evidence type="ECO:0000259" key="7">
    <source>
        <dbReference type="PROSITE" id="PS50850"/>
    </source>
</evidence>
<comment type="caution">
    <text evidence="8">The sequence shown here is derived from an EMBL/GenBank/DDBJ whole genome shotgun (WGS) entry which is preliminary data.</text>
</comment>
<comment type="subcellular location">
    <subcellularLocation>
        <location evidence="1">Membrane</location>
        <topology evidence="1">Multi-pass membrane protein</topology>
    </subcellularLocation>
</comment>
<name>A0A1V6QAJ8_9EURO</name>
<keyword evidence="4 6" id="KW-1133">Transmembrane helix</keyword>
<feature type="transmembrane region" description="Helical" evidence="6">
    <location>
        <begin position="181"/>
        <end position="201"/>
    </location>
</feature>
<dbReference type="PANTHER" id="PTHR23506">
    <property type="entry name" value="GH10249P"/>
    <property type="match status" value="1"/>
</dbReference>
<keyword evidence="5 6" id="KW-0472">Membrane</keyword>
<feature type="transmembrane region" description="Helical" evidence="6">
    <location>
        <begin position="93"/>
        <end position="113"/>
    </location>
</feature>
<evidence type="ECO:0000256" key="5">
    <source>
        <dbReference type="ARBA" id="ARBA00023136"/>
    </source>
</evidence>
<gene>
    <name evidence="8" type="ORF">PENANT_c008G00573</name>
</gene>
<sequence length="407" mass="43243">MAEIREKSYSLGHRWRSSQFFVLATIAIALFAETFLYGYLVPILNFMLMNRLQSDPSHAQELISTVLGVYGVLGVVTGPIIGHLADKSPDRKMPLLISLSLCIVGTCLVAGAHTIHILIFGRVMQGIAGSAVWIIGFATVADNMSPDRVGFGMGLMLSFANSGTISGPVISGLLLEATGYWATWSVPILVLTVDLIARVVMIEPPPKALPSPNIASTGFSPLEISGEEQDGLSEENSFWRIILFDGRVVTCLLITGMSVTVTGSFEATLPLYVQENFGWGSSTVGMLFSGLVIPGLIIGPLAGWVRDRIGARIPAVFGAILQATVLIAMGTLRPFVSGIAPAELTAAAKAHQERTPGIFGTNGGTSRVIAMLDVASSLGLSIGPLLGGVLKALIGFKYMTWAWGKYF</sequence>
<feature type="transmembrane region" description="Helical" evidence="6">
    <location>
        <begin position="248"/>
        <end position="272"/>
    </location>
</feature>
<dbReference type="AlphaFoldDB" id="A0A1V6QAJ8"/>
<protein>
    <recommendedName>
        <fullName evidence="7">Major facilitator superfamily (MFS) profile domain-containing protein</fullName>
    </recommendedName>
</protein>
<dbReference type="Gene3D" id="1.20.1250.20">
    <property type="entry name" value="MFS general substrate transporter like domains"/>
    <property type="match status" value="1"/>
</dbReference>
<dbReference type="PROSITE" id="PS50850">
    <property type="entry name" value="MFS"/>
    <property type="match status" value="1"/>
</dbReference>
<evidence type="ECO:0000256" key="4">
    <source>
        <dbReference type="ARBA" id="ARBA00022989"/>
    </source>
</evidence>
<feature type="transmembrane region" description="Helical" evidence="6">
    <location>
        <begin position="153"/>
        <end position="175"/>
    </location>
</feature>
<feature type="transmembrane region" description="Helical" evidence="6">
    <location>
        <begin position="284"/>
        <end position="304"/>
    </location>
</feature>
<dbReference type="CDD" id="cd17325">
    <property type="entry name" value="MFS_MdtG_SLC18_like"/>
    <property type="match status" value="1"/>
</dbReference>
<dbReference type="GO" id="GO:0016020">
    <property type="term" value="C:membrane"/>
    <property type="evidence" value="ECO:0007669"/>
    <property type="project" value="UniProtKB-SubCell"/>
</dbReference>
<dbReference type="EMBL" id="MDYN01000008">
    <property type="protein sequence ID" value="OQD86037.1"/>
    <property type="molecule type" value="Genomic_DNA"/>
</dbReference>
<evidence type="ECO:0000313" key="8">
    <source>
        <dbReference type="EMBL" id="OQD86037.1"/>
    </source>
</evidence>
<evidence type="ECO:0000256" key="3">
    <source>
        <dbReference type="ARBA" id="ARBA00022692"/>
    </source>
</evidence>
<dbReference type="SUPFAM" id="SSF103473">
    <property type="entry name" value="MFS general substrate transporter"/>
    <property type="match status" value="1"/>
</dbReference>
<evidence type="ECO:0000256" key="1">
    <source>
        <dbReference type="ARBA" id="ARBA00004141"/>
    </source>
</evidence>
<evidence type="ECO:0000313" key="9">
    <source>
        <dbReference type="Proteomes" id="UP000191672"/>
    </source>
</evidence>
<feature type="transmembrane region" description="Helical" evidence="6">
    <location>
        <begin position="316"/>
        <end position="336"/>
    </location>
</feature>
<feature type="domain" description="Major facilitator superfamily (MFS) profile" evidence="7">
    <location>
        <begin position="26"/>
        <end position="407"/>
    </location>
</feature>
<dbReference type="PANTHER" id="PTHR23506:SF35">
    <property type="entry name" value="MAJOR FACILITATOR SUPERFAMILY (MFS) PROFILE DOMAIN-CONTAINING PROTEIN-RELATED"/>
    <property type="match status" value="1"/>
</dbReference>
<proteinExistence type="predicted"/>
<keyword evidence="9" id="KW-1185">Reference proteome</keyword>
<dbReference type="InterPro" id="IPR036259">
    <property type="entry name" value="MFS_trans_sf"/>
</dbReference>
<dbReference type="Proteomes" id="UP000191672">
    <property type="component" value="Unassembled WGS sequence"/>
</dbReference>
<dbReference type="STRING" id="416450.A0A1V6QAJ8"/>
<keyword evidence="3 6" id="KW-0812">Transmembrane</keyword>
<dbReference type="InterPro" id="IPR020846">
    <property type="entry name" value="MFS_dom"/>
</dbReference>
<evidence type="ECO:0000256" key="6">
    <source>
        <dbReference type="SAM" id="Phobius"/>
    </source>
</evidence>
<evidence type="ECO:0000256" key="2">
    <source>
        <dbReference type="ARBA" id="ARBA00022448"/>
    </source>
</evidence>
<dbReference type="InterPro" id="IPR011701">
    <property type="entry name" value="MFS"/>
</dbReference>
<organism evidence="8 9">
    <name type="scientific">Penicillium antarcticum</name>
    <dbReference type="NCBI Taxonomy" id="416450"/>
    <lineage>
        <taxon>Eukaryota</taxon>
        <taxon>Fungi</taxon>
        <taxon>Dikarya</taxon>
        <taxon>Ascomycota</taxon>
        <taxon>Pezizomycotina</taxon>
        <taxon>Eurotiomycetes</taxon>
        <taxon>Eurotiomycetidae</taxon>
        <taxon>Eurotiales</taxon>
        <taxon>Aspergillaceae</taxon>
        <taxon>Penicillium</taxon>
    </lineage>
</organism>
<feature type="transmembrane region" description="Helical" evidence="6">
    <location>
        <begin position="119"/>
        <end position="141"/>
    </location>
</feature>
<keyword evidence="2" id="KW-0813">Transport</keyword>
<feature type="transmembrane region" description="Helical" evidence="6">
    <location>
        <begin position="368"/>
        <end position="390"/>
    </location>
</feature>
<accession>A0A1V6QAJ8</accession>
<reference evidence="9" key="1">
    <citation type="journal article" date="2017" name="Nat. Microbiol.">
        <title>Global analysis of biosynthetic gene clusters reveals vast potential of secondary metabolite production in Penicillium species.</title>
        <authorList>
            <person name="Nielsen J.C."/>
            <person name="Grijseels S."/>
            <person name="Prigent S."/>
            <person name="Ji B."/>
            <person name="Dainat J."/>
            <person name="Nielsen K.F."/>
            <person name="Frisvad J.C."/>
            <person name="Workman M."/>
            <person name="Nielsen J."/>
        </authorList>
    </citation>
    <scope>NUCLEOTIDE SEQUENCE [LARGE SCALE GENOMIC DNA]</scope>
    <source>
        <strain evidence="9">IBT 31811</strain>
    </source>
</reference>
<feature type="transmembrane region" description="Helical" evidence="6">
    <location>
        <begin position="20"/>
        <end position="42"/>
    </location>
</feature>